<dbReference type="SMART" id="SM00220">
    <property type="entry name" value="S_TKc"/>
    <property type="match status" value="1"/>
</dbReference>
<organism evidence="9 10">
    <name type="scientific">Trametes cubensis</name>
    <dbReference type="NCBI Taxonomy" id="1111947"/>
    <lineage>
        <taxon>Eukaryota</taxon>
        <taxon>Fungi</taxon>
        <taxon>Dikarya</taxon>
        <taxon>Basidiomycota</taxon>
        <taxon>Agaricomycotina</taxon>
        <taxon>Agaricomycetes</taxon>
        <taxon>Polyporales</taxon>
        <taxon>Polyporaceae</taxon>
        <taxon>Trametes</taxon>
    </lineage>
</organism>
<protein>
    <recommendedName>
        <fullName evidence="8">Protein kinase domain-containing protein</fullName>
    </recommendedName>
</protein>
<feature type="region of interest" description="Disordered" evidence="7">
    <location>
        <begin position="27"/>
        <end position="61"/>
    </location>
</feature>
<evidence type="ECO:0000256" key="6">
    <source>
        <dbReference type="PROSITE-ProRule" id="PRU10141"/>
    </source>
</evidence>
<keyword evidence="3 6" id="KW-0547">Nucleotide-binding</keyword>
<keyword evidence="1" id="KW-0723">Serine/threonine-protein kinase</keyword>
<dbReference type="GO" id="GO:0005524">
    <property type="term" value="F:ATP binding"/>
    <property type="evidence" value="ECO:0007669"/>
    <property type="project" value="UniProtKB-UniRule"/>
</dbReference>
<dbReference type="PANTHER" id="PTHR45646:SF11">
    <property type="entry name" value="SERINE_THREONINE-PROTEIN KINASE DOA"/>
    <property type="match status" value="1"/>
</dbReference>
<dbReference type="PANTHER" id="PTHR45646">
    <property type="entry name" value="SERINE/THREONINE-PROTEIN KINASE DOA-RELATED"/>
    <property type="match status" value="1"/>
</dbReference>
<keyword evidence="2" id="KW-0808">Transferase</keyword>
<keyword evidence="4" id="KW-0418">Kinase</keyword>
<gene>
    <name evidence="9" type="ORF">ONZ51_g7823</name>
</gene>
<dbReference type="SUPFAM" id="SSF56112">
    <property type="entry name" value="Protein kinase-like (PK-like)"/>
    <property type="match status" value="1"/>
</dbReference>
<sequence>MPTHPPLPRRQYIAEQRARALAALSFSGGTLGPANKRPRQILPPSSPRLPSNPPSSDRSSERAYIARATDVILGRYQVKAGIGFGTYGTVVRAEDKITGTAVAIKLLHRDEDLAPHALVEQRMYEKLLAGCNPRVRLFAQVLGGGMYDGFHCIVFELCSCTLFDVLQGYSGLVPLPARHIVEIAYQLISGVEYLHSLNIAHTDIKLDNIALRQHDTVKLRWLDPSTGFQEQRVLVKAQICILDLGTAIELQGRGVAHGLIGARGYRAPEVALGLPWTMNVDNFSIGCVVSELYLGRSLFDCEIESEREYLAAIDNLLGPFPEDFARAVERKYPGNFEFDGRVTVNYPAPGAQAEEEYADAMRRLERVQPLAALVHDHNLMDLIRQLLSLNPTNRSALDVVVKHKFFDTMTRLTWK</sequence>
<dbReference type="PROSITE" id="PS50011">
    <property type="entry name" value="PROTEIN_KINASE_DOM"/>
    <property type="match status" value="1"/>
</dbReference>
<evidence type="ECO:0000256" key="1">
    <source>
        <dbReference type="ARBA" id="ARBA00022527"/>
    </source>
</evidence>
<dbReference type="Pfam" id="PF00069">
    <property type="entry name" value="Pkinase"/>
    <property type="match status" value="1"/>
</dbReference>
<keyword evidence="5 6" id="KW-0067">ATP-binding</keyword>
<dbReference type="GO" id="GO:0005634">
    <property type="term" value="C:nucleus"/>
    <property type="evidence" value="ECO:0007669"/>
    <property type="project" value="TreeGrafter"/>
</dbReference>
<accession>A0AAD7TRI1</accession>
<dbReference type="InterPro" id="IPR017441">
    <property type="entry name" value="Protein_kinase_ATP_BS"/>
</dbReference>
<dbReference type="Gene3D" id="3.30.200.20">
    <property type="entry name" value="Phosphorylase Kinase, domain 1"/>
    <property type="match status" value="1"/>
</dbReference>
<dbReference type="InterPro" id="IPR000719">
    <property type="entry name" value="Prot_kinase_dom"/>
</dbReference>
<evidence type="ECO:0000256" key="4">
    <source>
        <dbReference type="ARBA" id="ARBA00022777"/>
    </source>
</evidence>
<evidence type="ECO:0000256" key="5">
    <source>
        <dbReference type="ARBA" id="ARBA00022840"/>
    </source>
</evidence>
<evidence type="ECO:0000313" key="9">
    <source>
        <dbReference type="EMBL" id="KAJ8473526.1"/>
    </source>
</evidence>
<feature type="domain" description="Protein kinase" evidence="8">
    <location>
        <begin position="76"/>
        <end position="406"/>
    </location>
</feature>
<dbReference type="EMBL" id="JAPEVG010000220">
    <property type="protein sequence ID" value="KAJ8473526.1"/>
    <property type="molecule type" value="Genomic_DNA"/>
</dbReference>
<evidence type="ECO:0000256" key="7">
    <source>
        <dbReference type="SAM" id="MobiDB-lite"/>
    </source>
</evidence>
<reference evidence="9" key="1">
    <citation type="submission" date="2022-11" db="EMBL/GenBank/DDBJ databases">
        <title>Genome Sequence of Cubamyces cubensis.</title>
        <authorList>
            <person name="Buettner E."/>
        </authorList>
    </citation>
    <scope>NUCLEOTIDE SEQUENCE</scope>
    <source>
        <strain evidence="9">MPL-01</strain>
    </source>
</reference>
<dbReference type="PROSITE" id="PS00107">
    <property type="entry name" value="PROTEIN_KINASE_ATP"/>
    <property type="match status" value="1"/>
</dbReference>
<feature type="compositionally biased region" description="Pro residues" evidence="7">
    <location>
        <begin position="44"/>
        <end position="53"/>
    </location>
</feature>
<dbReference type="GO" id="GO:0004674">
    <property type="term" value="F:protein serine/threonine kinase activity"/>
    <property type="evidence" value="ECO:0007669"/>
    <property type="project" value="UniProtKB-KW"/>
</dbReference>
<feature type="binding site" evidence="6">
    <location>
        <position position="105"/>
    </location>
    <ligand>
        <name>ATP</name>
        <dbReference type="ChEBI" id="CHEBI:30616"/>
    </ligand>
</feature>
<dbReference type="Proteomes" id="UP001215151">
    <property type="component" value="Unassembled WGS sequence"/>
</dbReference>
<dbReference type="InterPro" id="IPR011009">
    <property type="entry name" value="Kinase-like_dom_sf"/>
</dbReference>
<evidence type="ECO:0000256" key="3">
    <source>
        <dbReference type="ARBA" id="ARBA00022741"/>
    </source>
</evidence>
<comment type="caution">
    <text evidence="9">The sequence shown here is derived from an EMBL/GenBank/DDBJ whole genome shotgun (WGS) entry which is preliminary data.</text>
</comment>
<proteinExistence type="predicted"/>
<evidence type="ECO:0000313" key="10">
    <source>
        <dbReference type="Proteomes" id="UP001215151"/>
    </source>
</evidence>
<dbReference type="AlphaFoldDB" id="A0AAD7TRI1"/>
<keyword evidence="10" id="KW-1185">Reference proteome</keyword>
<evidence type="ECO:0000256" key="2">
    <source>
        <dbReference type="ARBA" id="ARBA00022679"/>
    </source>
</evidence>
<dbReference type="Gene3D" id="1.10.510.10">
    <property type="entry name" value="Transferase(Phosphotransferase) domain 1"/>
    <property type="match status" value="1"/>
</dbReference>
<evidence type="ECO:0000259" key="8">
    <source>
        <dbReference type="PROSITE" id="PS50011"/>
    </source>
</evidence>
<name>A0AAD7TRI1_9APHY</name>
<dbReference type="InterPro" id="IPR051175">
    <property type="entry name" value="CLK_kinases"/>
</dbReference>